<evidence type="ECO:0000313" key="3">
    <source>
        <dbReference type="Proteomes" id="UP000198707"/>
    </source>
</evidence>
<evidence type="ECO:0000256" key="1">
    <source>
        <dbReference type="SAM" id="MobiDB-lite"/>
    </source>
</evidence>
<evidence type="ECO:0000313" key="2">
    <source>
        <dbReference type="EMBL" id="SEJ82798.1"/>
    </source>
</evidence>
<keyword evidence="3" id="KW-1185">Reference proteome</keyword>
<organism evidence="2 3">
    <name type="scientific">Micromonospora phaseoli</name>
    <dbReference type="NCBI Taxonomy" id="1144548"/>
    <lineage>
        <taxon>Bacteria</taxon>
        <taxon>Bacillati</taxon>
        <taxon>Actinomycetota</taxon>
        <taxon>Actinomycetes</taxon>
        <taxon>Micromonosporales</taxon>
        <taxon>Micromonosporaceae</taxon>
        <taxon>Micromonospora</taxon>
    </lineage>
</organism>
<dbReference type="AlphaFoldDB" id="A0A1H7BZJ1"/>
<name>A0A1H7BZJ1_9ACTN</name>
<feature type="region of interest" description="Disordered" evidence="1">
    <location>
        <begin position="194"/>
        <end position="250"/>
    </location>
</feature>
<dbReference type="Proteomes" id="UP000198707">
    <property type="component" value="Unassembled WGS sequence"/>
</dbReference>
<sequence>MLAKATPHSTEHDCLQIGNEILDRCGLLQQVKRVGGMVDGRTGATHSWCSARTCGSCSRFAASRQCWSIRPSSSITRMTGVRCVAVLGQQIGVTHGARIAGQHPAARRPGQPCPRRTQPAPRPVPARRPACGPRTAIPTPWRPALPLDRVPHVIRPESHGITEQQRGAPCVEHARLRDSGYLPHALTPNIQRAQLTDDSRTHSGAGPIPTTRRKPSFPASASTNGIRFDPGCGDVRSARSAAEADGRRSW</sequence>
<reference evidence="3" key="1">
    <citation type="submission" date="2016-10" db="EMBL/GenBank/DDBJ databases">
        <authorList>
            <person name="Varghese N."/>
            <person name="Submissions S."/>
        </authorList>
    </citation>
    <scope>NUCLEOTIDE SEQUENCE [LARGE SCALE GENOMIC DNA]</scope>
    <source>
        <strain evidence="3">CGMCC 4.7038</strain>
    </source>
</reference>
<accession>A0A1H7BZJ1</accession>
<protein>
    <submittedName>
        <fullName evidence="2">Uncharacterized protein</fullName>
    </submittedName>
</protein>
<gene>
    <name evidence="2" type="ORF">SAMN05443287_108132</name>
</gene>
<proteinExistence type="predicted"/>
<feature type="region of interest" description="Disordered" evidence="1">
    <location>
        <begin position="100"/>
        <end position="144"/>
    </location>
</feature>
<dbReference type="EMBL" id="FNYV01000008">
    <property type="protein sequence ID" value="SEJ82798.1"/>
    <property type="molecule type" value="Genomic_DNA"/>
</dbReference>